<evidence type="ECO:0000256" key="3">
    <source>
        <dbReference type="ARBA" id="ARBA00012252"/>
    </source>
</evidence>
<comment type="subcellular location">
    <subcellularLocation>
        <location evidence="1">Cytoplasm</location>
    </subcellularLocation>
</comment>
<evidence type="ECO:0000256" key="4">
    <source>
        <dbReference type="ARBA" id="ARBA00022490"/>
    </source>
</evidence>
<dbReference type="InterPro" id="IPR004227">
    <property type="entry name" value="Formiminotransferase_cat"/>
</dbReference>
<name>A0A9D9GVI7_9BACT</name>
<keyword evidence="6" id="KW-0369">Histidine metabolism</keyword>
<evidence type="ECO:0000256" key="2">
    <source>
        <dbReference type="ARBA" id="ARBA00005082"/>
    </source>
</evidence>
<dbReference type="Proteomes" id="UP000823635">
    <property type="component" value="Unassembled WGS sequence"/>
</dbReference>
<dbReference type="SMART" id="SM01221">
    <property type="entry name" value="FTCD"/>
    <property type="match status" value="1"/>
</dbReference>
<dbReference type="SMART" id="SM01222">
    <property type="entry name" value="FTCD_N"/>
    <property type="match status" value="1"/>
</dbReference>
<keyword evidence="7" id="KW-0290">Folate-binding</keyword>
<keyword evidence="4" id="KW-0963">Cytoplasm</keyword>
<evidence type="ECO:0000256" key="7">
    <source>
        <dbReference type="ARBA" id="ARBA00022954"/>
    </source>
</evidence>
<reference evidence="10" key="1">
    <citation type="submission" date="2020-10" db="EMBL/GenBank/DDBJ databases">
        <authorList>
            <person name="Gilroy R."/>
        </authorList>
    </citation>
    <scope>NUCLEOTIDE SEQUENCE</scope>
    <source>
        <strain evidence="10">15467</strain>
    </source>
</reference>
<dbReference type="GO" id="GO:0005542">
    <property type="term" value="F:folic acid binding"/>
    <property type="evidence" value="ECO:0007669"/>
    <property type="project" value="UniProtKB-KW"/>
</dbReference>
<feature type="domain" description="Formiminotransferase C-terminal subdomain" evidence="8">
    <location>
        <begin position="184"/>
        <end position="338"/>
    </location>
</feature>
<gene>
    <name evidence="10" type="primary">ftcD</name>
    <name evidence="10" type="ORF">IAC68_02230</name>
</gene>
<dbReference type="InterPro" id="IPR012886">
    <property type="entry name" value="Formiminotransferase_N"/>
</dbReference>
<dbReference type="InterPro" id="IPR022384">
    <property type="entry name" value="FormiminoTrfase_cat_dom_sf"/>
</dbReference>
<evidence type="ECO:0000259" key="8">
    <source>
        <dbReference type="SMART" id="SM01221"/>
    </source>
</evidence>
<keyword evidence="5 10" id="KW-0808">Transferase</keyword>
<dbReference type="Gene3D" id="3.30.70.670">
    <property type="entry name" value="Formiminotransferase, C-terminal subdomain"/>
    <property type="match status" value="1"/>
</dbReference>
<dbReference type="GO" id="GO:0030409">
    <property type="term" value="F:glutamate formimidoyltransferase activity"/>
    <property type="evidence" value="ECO:0007669"/>
    <property type="project" value="UniProtKB-EC"/>
</dbReference>
<dbReference type="Pfam" id="PF07837">
    <property type="entry name" value="FTCD_N"/>
    <property type="match status" value="1"/>
</dbReference>
<dbReference type="PANTHER" id="PTHR12234:SF0">
    <property type="entry name" value="FORMIMIDOYLTRANSFERASE-CYCLODEAMINASE"/>
    <property type="match status" value="1"/>
</dbReference>
<dbReference type="Gene3D" id="3.30.990.10">
    <property type="entry name" value="Formiminotransferase, N-terminal subdomain"/>
    <property type="match status" value="1"/>
</dbReference>
<protein>
    <recommendedName>
        <fullName evidence="3">glutamate formimidoyltransferase</fullName>
        <ecNumber evidence="3">2.1.2.5</ecNumber>
    </recommendedName>
</protein>
<dbReference type="GO" id="GO:0006547">
    <property type="term" value="P:L-histidine metabolic process"/>
    <property type="evidence" value="ECO:0007669"/>
    <property type="project" value="UniProtKB-KW"/>
</dbReference>
<evidence type="ECO:0000256" key="6">
    <source>
        <dbReference type="ARBA" id="ARBA00022808"/>
    </source>
</evidence>
<organism evidence="10 11">
    <name type="scientific">Candidatus Egerieousia excrementavium</name>
    <dbReference type="NCBI Taxonomy" id="2840778"/>
    <lineage>
        <taxon>Bacteria</taxon>
        <taxon>Pseudomonadati</taxon>
        <taxon>Bacteroidota</taxon>
        <taxon>Bacteroidia</taxon>
        <taxon>Bacteroidales</taxon>
        <taxon>Candidatus Egerieousia</taxon>
    </lineage>
</organism>
<dbReference type="AlphaFoldDB" id="A0A9D9GVI7"/>
<proteinExistence type="predicted"/>
<evidence type="ECO:0000256" key="5">
    <source>
        <dbReference type="ARBA" id="ARBA00022679"/>
    </source>
</evidence>
<dbReference type="SUPFAM" id="SSF55116">
    <property type="entry name" value="Formiminotransferase domain of formiminotransferase-cyclodeaminase"/>
    <property type="match status" value="2"/>
</dbReference>
<evidence type="ECO:0000313" key="11">
    <source>
        <dbReference type="Proteomes" id="UP000823635"/>
    </source>
</evidence>
<evidence type="ECO:0000256" key="1">
    <source>
        <dbReference type="ARBA" id="ARBA00004496"/>
    </source>
</evidence>
<dbReference type="InterPro" id="IPR037070">
    <property type="entry name" value="Formiminotransferase_C_sf"/>
</dbReference>
<sequence length="339" mass="37246">MTDRIIECVPNFSEGRDAARIGQIAQAITSVDGVRLLNVDSGAAANRTVMTFAGEPGSVAEAAFRAVMKAAEVIDMGCHCGEHPRIGATDVCPIVPVRGVTMEECVEYARALARRVGESGIPVYCYENAAFVPERRNLAACRSGEYEGIRKKIADERWKPDFGPSEYNDRIRRSGISVIGARKYLVAINFNLDTDSAGIASEIARDVREIGRKIVENGCERWQRGTLKGCKAIGWYIKEYGIAQVSMNVTDIDVTPVHAAYEEVCRCARKRGVRVTGSELIGLVPGRVLLEAGIFYAERESQNAAGLNESELMELAVKSMGLADLRPFDYKKRVIEYLL</sequence>
<dbReference type="PANTHER" id="PTHR12234">
    <property type="entry name" value="FORMIMINOTRANSFERASE-CYCLODEAMINASE"/>
    <property type="match status" value="1"/>
</dbReference>
<dbReference type="GO" id="GO:0005737">
    <property type="term" value="C:cytoplasm"/>
    <property type="evidence" value="ECO:0007669"/>
    <property type="project" value="UniProtKB-SubCell"/>
</dbReference>
<feature type="domain" description="Formiminotransferase N-terminal subdomain" evidence="9">
    <location>
        <begin position="4"/>
        <end position="183"/>
    </location>
</feature>
<dbReference type="Pfam" id="PF02971">
    <property type="entry name" value="FTCD"/>
    <property type="match status" value="1"/>
</dbReference>
<dbReference type="InterPro" id="IPR051623">
    <property type="entry name" value="FTCD"/>
</dbReference>
<comment type="caution">
    <text evidence="10">The sequence shown here is derived from an EMBL/GenBank/DDBJ whole genome shotgun (WGS) entry which is preliminary data.</text>
</comment>
<dbReference type="EMBL" id="JADINB010000052">
    <property type="protein sequence ID" value="MBO8428735.1"/>
    <property type="molecule type" value="Genomic_DNA"/>
</dbReference>
<reference evidence="10" key="2">
    <citation type="journal article" date="2021" name="PeerJ">
        <title>Extensive microbial diversity within the chicken gut microbiome revealed by metagenomics and culture.</title>
        <authorList>
            <person name="Gilroy R."/>
            <person name="Ravi A."/>
            <person name="Getino M."/>
            <person name="Pursley I."/>
            <person name="Horton D.L."/>
            <person name="Alikhan N.F."/>
            <person name="Baker D."/>
            <person name="Gharbi K."/>
            <person name="Hall N."/>
            <person name="Watson M."/>
            <person name="Adriaenssens E.M."/>
            <person name="Foster-Nyarko E."/>
            <person name="Jarju S."/>
            <person name="Secka A."/>
            <person name="Antonio M."/>
            <person name="Oren A."/>
            <person name="Chaudhuri R.R."/>
            <person name="La Ragione R."/>
            <person name="Hildebrand F."/>
            <person name="Pallen M.J."/>
        </authorList>
    </citation>
    <scope>NUCLEOTIDE SEQUENCE</scope>
    <source>
        <strain evidence="10">15467</strain>
    </source>
</reference>
<comment type="pathway">
    <text evidence="2">Amino-acid degradation; L-histidine degradation into L-glutamate; L-glutamate from N-formimidoyl-L-glutamate (transferase route): step 1/1.</text>
</comment>
<dbReference type="EC" id="2.1.2.5" evidence="3"/>
<dbReference type="InterPro" id="IPR013802">
    <property type="entry name" value="Formiminotransferase_C"/>
</dbReference>
<evidence type="ECO:0000259" key="9">
    <source>
        <dbReference type="SMART" id="SM01222"/>
    </source>
</evidence>
<evidence type="ECO:0000313" key="10">
    <source>
        <dbReference type="EMBL" id="MBO8428735.1"/>
    </source>
</evidence>
<dbReference type="InterPro" id="IPR037064">
    <property type="entry name" value="Formiminotransferase_N_sf"/>
</dbReference>
<dbReference type="NCBIfam" id="TIGR02024">
    <property type="entry name" value="FtcD"/>
    <property type="match status" value="1"/>
</dbReference>
<accession>A0A9D9GVI7</accession>